<protein>
    <submittedName>
        <fullName evidence="8">TF29 protein</fullName>
    </submittedName>
</protein>
<keyword evidence="3" id="KW-0540">Nuclease</keyword>
<sequence length="177" mass="19525">IAIPEALAPAFVKQFHQETHIGWTALETTLSWYFYIPRLSSIARVVCEQCETCARDNPRQGPKAAPGVQSVGGAPFENVMVDFTELPRVRGCKYLLVFVCAFSGWVEAFPTRTENVREVARLLIKEIIPRFGIPITMGSDNGPAFVAEVGQLVAKGLKITWKLHTAPRPQSSGKVGR</sequence>
<keyword evidence="5" id="KW-0378">Hydrolase</keyword>
<dbReference type="Pfam" id="PF17921">
    <property type="entry name" value="Integrase_H2C2"/>
    <property type="match status" value="1"/>
</dbReference>
<dbReference type="GO" id="GO:0004519">
    <property type="term" value="F:endonuclease activity"/>
    <property type="evidence" value="ECO:0007669"/>
    <property type="project" value="UniProtKB-KW"/>
</dbReference>
<feature type="non-terminal residue" evidence="8">
    <location>
        <position position="177"/>
    </location>
</feature>
<evidence type="ECO:0000256" key="6">
    <source>
        <dbReference type="ARBA" id="ARBA00022918"/>
    </source>
</evidence>
<accession>A0A6G1ACI7</accession>
<evidence type="ECO:0000313" key="8">
    <source>
        <dbReference type="EMBL" id="KAF0872933.1"/>
    </source>
</evidence>
<dbReference type="Pfam" id="PF00665">
    <property type="entry name" value="rve"/>
    <property type="match status" value="1"/>
</dbReference>
<organism evidence="8 9">
    <name type="scientific">Crocuta crocuta</name>
    <name type="common">Spotted hyena</name>
    <dbReference type="NCBI Taxonomy" id="9678"/>
    <lineage>
        <taxon>Eukaryota</taxon>
        <taxon>Metazoa</taxon>
        <taxon>Chordata</taxon>
        <taxon>Craniata</taxon>
        <taxon>Vertebrata</taxon>
        <taxon>Euteleostomi</taxon>
        <taxon>Mammalia</taxon>
        <taxon>Eutheria</taxon>
        <taxon>Laurasiatheria</taxon>
        <taxon>Carnivora</taxon>
        <taxon>Feliformia</taxon>
        <taxon>Hyaenidae</taxon>
        <taxon>Crocuta</taxon>
    </lineage>
</organism>
<keyword evidence="9" id="KW-1185">Reference proteome</keyword>
<proteinExistence type="predicted"/>
<dbReference type="PROSITE" id="PS50994">
    <property type="entry name" value="INTEGRASE"/>
    <property type="match status" value="1"/>
</dbReference>
<evidence type="ECO:0000256" key="1">
    <source>
        <dbReference type="ARBA" id="ARBA00022679"/>
    </source>
</evidence>
<dbReference type="Proteomes" id="UP000475037">
    <property type="component" value="Unassembled WGS sequence"/>
</dbReference>
<dbReference type="EMBL" id="VOAJ01006186">
    <property type="protein sequence ID" value="KAF0872933.1"/>
    <property type="molecule type" value="Genomic_DNA"/>
</dbReference>
<feature type="domain" description="Integrase catalytic" evidence="7">
    <location>
        <begin position="71"/>
        <end position="177"/>
    </location>
</feature>
<comment type="caution">
    <text evidence="8">The sequence shown here is derived from an EMBL/GenBank/DDBJ whole genome shotgun (WGS) entry which is preliminary data.</text>
</comment>
<keyword evidence="1" id="KW-0808">Transferase</keyword>
<evidence type="ECO:0000256" key="3">
    <source>
        <dbReference type="ARBA" id="ARBA00022722"/>
    </source>
</evidence>
<dbReference type="PANTHER" id="PTHR41694:SF5">
    <property type="entry name" value="RIBONUCLEASE H"/>
    <property type="match status" value="1"/>
</dbReference>
<dbReference type="GO" id="GO:0016787">
    <property type="term" value="F:hydrolase activity"/>
    <property type="evidence" value="ECO:0007669"/>
    <property type="project" value="UniProtKB-KW"/>
</dbReference>
<keyword evidence="6" id="KW-0695">RNA-directed DNA polymerase</keyword>
<reference evidence="8 9" key="1">
    <citation type="submission" date="2019-11" db="EMBL/GenBank/DDBJ databases">
        <authorList>
            <person name="Yang C."/>
            <person name="Li F."/>
        </authorList>
    </citation>
    <scope>NUCLEOTIDE SEQUENCE [LARGE SCALE GENOMIC DNA]</scope>
    <source>
        <strain evidence="8">KB4526</strain>
        <tissue evidence="8">Muscle</tissue>
    </source>
</reference>
<dbReference type="SUPFAM" id="SSF53098">
    <property type="entry name" value="Ribonuclease H-like"/>
    <property type="match status" value="1"/>
</dbReference>
<dbReference type="Gene3D" id="3.30.420.10">
    <property type="entry name" value="Ribonuclease H-like superfamily/Ribonuclease H"/>
    <property type="match status" value="1"/>
</dbReference>
<keyword evidence="4" id="KW-0255">Endonuclease</keyword>
<dbReference type="Gene3D" id="1.10.340.70">
    <property type="match status" value="1"/>
</dbReference>
<evidence type="ECO:0000313" key="9">
    <source>
        <dbReference type="Proteomes" id="UP000475037"/>
    </source>
</evidence>
<dbReference type="InterPro" id="IPR001584">
    <property type="entry name" value="Integrase_cat-core"/>
</dbReference>
<evidence type="ECO:0000256" key="5">
    <source>
        <dbReference type="ARBA" id="ARBA00022801"/>
    </source>
</evidence>
<name>A0A6G1ACI7_CROCR</name>
<dbReference type="InterPro" id="IPR036397">
    <property type="entry name" value="RNaseH_sf"/>
</dbReference>
<dbReference type="AlphaFoldDB" id="A0A6G1ACI7"/>
<gene>
    <name evidence="8" type="primary">Tf29</name>
    <name evidence="8" type="ORF">FOF47_R05232</name>
</gene>
<dbReference type="GO" id="GO:0003676">
    <property type="term" value="F:nucleic acid binding"/>
    <property type="evidence" value="ECO:0007669"/>
    <property type="project" value="InterPro"/>
</dbReference>
<evidence type="ECO:0000259" key="7">
    <source>
        <dbReference type="PROSITE" id="PS50994"/>
    </source>
</evidence>
<dbReference type="InterPro" id="IPR041588">
    <property type="entry name" value="Integrase_H2C2"/>
</dbReference>
<dbReference type="GO" id="GO:0015074">
    <property type="term" value="P:DNA integration"/>
    <property type="evidence" value="ECO:0007669"/>
    <property type="project" value="InterPro"/>
</dbReference>
<dbReference type="PANTHER" id="PTHR41694">
    <property type="entry name" value="ENDOGENOUS RETROVIRUS GROUP K MEMBER POL PROTEIN"/>
    <property type="match status" value="1"/>
</dbReference>
<dbReference type="InterPro" id="IPR012337">
    <property type="entry name" value="RNaseH-like_sf"/>
</dbReference>
<keyword evidence="2" id="KW-0548">Nucleotidyltransferase</keyword>
<evidence type="ECO:0000256" key="2">
    <source>
        <dbReference type="ARBA" id="ARBA00022695"/>
    </source>
</evidence>
<feature type="non-terminal residue" evidence="8">
    <location>
        <position position="1"/>
    </location>
</feature>
<evidence type="ECO:0000256" key="4">
    <source>
        <dbReference type="ARBA" id="ARBA00022759"/>
    </source>
</evidence>
<dbReference type="GO" id="GO:0003964">
    <property type="term" value="F:RNA-directed DNA polymerase activity"/>
    <property type="evidence" value="ECO:0007669"/>
    <property type="project" value="UniProtKB-KW"/>
</dbReference>